<evidence type="ECO:0000256" key="1">
    <source>
        <dbReference type="SAM" id="SignalP"/>
    </source>
</evidence>
<keyword evidence="1" id="KW-0732">Signal</keyword>
<dbReference type="Gene3D" id="1.10.260.130">
    <property type="match status" value="1"/>
</dbReference>
<dbReference type="GO" id="GO:0016042">
    <property type="term" value="P:lipid catabolic process"/>
    <property type="evidence" value="ECO:0007669"/>
    <property type="project" value="InterPro"/>
</dbReference>
<proteinExistence type="predicted"/>
<dbReference type="EMBL" id="JAAGWK010000011">
    <property type="protein sequence ID" value="NEL54366.1"/>
    <property type="molecule type" value="Genomic_DNA"/>
</dbReference>
<dbReference type="InterPro" id="IPR029058">
    <property type="entry name" value="AB_hydrolase_fold"/>
</dbReference>
<dbReference type="RefSeq" id="WP_152727601.1">
    <property type="nucleotide sequence ID" value="NZ_JAABOZ010000001.1"/>
</dbReference>
<accession>A0A7K3WDG4</accession>
<evidence type="ECO:0000313" key="2">
    <source>
        <dbReference type="EMBL" id="NEL54366.1"/>
    </source>
</evidence>
<name>A0A7K3WDG4_9ACTN</name>
<keyword evidence="2" id="KW-0378">Hydrolase</keyword>
<feature type="chain" id="PRO_5029864608" evidence="1">
    <location>
        <begin position="23"/>
        <end position="407"/>
    </location>
</feature>
<sequence length="407" mass="41881">MARYAVLAVVAALVGVAGCSGAESDIGEEGLGDTAAVDIPVAPGGSEFYIAPPTAVASEPGDLIWARQIESPEDGEGYGILYWSTAADGSLIPVSGVLFVPESGADTAPVLAWAHGTDGLGDGCAPSVSFFSGQGDLAALAEHAIDDGAVFVATDYQGLGTPGEHPYMVNELSARNVLDSVRAASRFTGAESPAVALMGQSQGGAAALFAAELQPTYAPELSLIGAAALSVPYGLDSLADVLEGGQAFGYVPMTVHGYGATYPELDVDGADLNDAGRTALDDIGDQCIGQIIEEFAGKSQDDYGLDAVLDDPRFRAELDRNDLGHVMPTVPVFLAHGKLDDTIPVESVRELGRAYCEGGVTVEGKVYPDAGHVDVLEAASDDLFTFLEDRAAGETATSTCDSLTQDR</sequence>
<dbReference type="Proteomes" id="UP000470470">
    <property type="component" value="Unassembled WGS sequence"/>
</dbReference>
<dbReference type="AlphaFoldDB" id="A0A7K3WDG4"/>
<comment type="caution">
    <text evidence="2">The sequence shown here is derived from an EMBL/GenBank/DDBJ whole genome shotgun (WGS) entry which is preliminary data.</text>
</comment>
<evidence type="ECO:0000313" key="3">
    <source>
        <dbReference type="Proteomes" id="UP000470470"/>
    </source>
</evidence>
<protein>
    <submittedName>
        <fullName evidence="2">Alpha/beta fold hydrolase</fullName>
    </submittedName>
</protein>
<dbReference type="PROSITE" id="PS51257">
    <property type="entry name" value="PROKAR_LIPOPROTEIN"/>
    <property type="match status" value="1"/>
</dbReference>
<dbReference type="Gene3D" id="3.40.50.1820">
    <property type="entry name" value="alpha/beta hydrolase"/>
    <property type="match status" value="1"/>
</dbReference>
<dbReference type="PIRSF" id="PIRSF029171">
    <property type="entry name" value="Esterase_LipA"/>
    <property type="match status" value="1"/>
</dbReference>
<dbReference type="PANTHER" id="PTHR34853:SF1">
    <property type="entry name" value="LIPASE 5"/>
    <property type="match status" value="1"/>
</dbReference>
<keyword evidence="3" id="KW-1185">Reference proteome</keyword>
<gene>
    <name evidence="2" type="ORF">G1H19_10170</name>
</gene>
<organism evidence="2 3">
    <name type="scientific">Goekera deserti</name>
    <dbReference type="NCBI Taxonomy" id="2497753"/>
    <lineage>
        <taxon>Bacteria</taxon>
        <taxon>Bacillati</taxon>
        <taxon>Actinomycetota</taxon>
        <taxon>Actinomycetes</taxon>
        <taxon>Geodermatophilales</taxon>
        <taxon>Geodermatophilaceae</taxon>
        <taxon>Goekera</taxon>
    </lineage>
</organism>
<dbReference type="GO" id="GO:0004806">
    <property type="term" value="F:triacylglycerol lipase activity"/>
    <property type="evidence" value="ECO:0007669"/>
    <property type="project" value="InterPro"/>
</dbReference>
<reference evidence="2 3" key="1">
    <citation type="submission" date="2020-02" db="EMBL/GenBank/DDBJ databases">
        <title>The whole genome sequence of CPCC 205119.</title>
        <authorList>
            <person name="Jiang Z."/>
        </authorList>
    </citation>
    <scope>NUCLEOTIDE SEQUENCE [LARGE SCALE GENOMIC DNA]</scope>
    <source>
        <strain evidence="2 3">CPCC 205119</strain>
    </source>
</reference>
<dbReference type="PANTHER" id="PTHR34853">
    <property type="match status" value="1"/>
</dbReference>
<dbReference type="Pfam" id="PF03583">
    <property type="entry name" value="LIP"/>
    <property type="match status" value="1"/>
</dbReference>
<feature type="signal peptide" evidence="1">
    <location>
        <begin position="1"/>
        <end position="22"/>
    </location>
</feature>
<dbReference type="InterPro" id="IPR005152">
    <property type="entry name" value="Lipase_secreted"/>
</dbReference>
<dbReference type="SUPFAM" id="SSF53474">
    <property type="entry name" value="alpha/beta-Hydrolases"/>
    <property type="match status" value="1"/>
</dbReference>